<dbReference type="InParanoid" id="A0A6P8ZPM8"/>
<dbReference type="Gene3D" id="3.40.309.10">
    <property type="entry name" value="Aldehyde Dehydrogenase, Chain A, domain 2"/>
    <property type="match status" value="1"/>
</dbReference>
<feature type="region of interest" description="Disordered" evidence="6">
    <location>
        <begin position="1"/>
        <end position="102"/>
    </location>
</feature>
<evidence type="ECO:0000313" key="8">
    <source>
        <dbReference type="Proteomes" id="UP000515158"/>
    </source>
</evidence>
<proteinExistence type="inferred from homology"/>
<feature type="domain" description="Aldehyde dehydrogenase" evidence="7">
    <location>
        <begin position="105"/>
        <end position="526"/>
    </location>
</feature>
<reference evidence="9" key="1">
    <citation type="submission" date="2025-08" db="UniProtKB">
        <authorList>
            <consortium name="RefSeq"/>
        </authorList>
    </citation>
    <scope>IDENTIFICATION</scope>
    <source>
        <tissue evidence="9">Total insect</tissue>
    </source>
</reference>
<organism evidence="9">
    <name type="scientific">Thrips palmi</name>
    <name type="common">Melon thrips</name>
    <dbReference type="NCBI Taxonomy" id="161013"/>
    <lineage>
        <taxon>Eukaryota</taxon>
        <taxon>Metazoa</taxon>
        <taxon>Ecdysozoa</taxon>
        <taxon>Arthropoda</taxon>
        <taxon>Hexapoda</taxon>
        <taxon>Insecta</taxon>
        <taxon>Pterygota</taxon>
        <taxon>Neoptera</taxon>
        <taxon>Paraneoptera</taxon>
        <taxon>Thysanoptera</taxon>
        <taxon>Terebrantia</taxon>
        <taxon>Thripoidea</taxon>
        <taxon>Thripidae</taxon>
        <taxon>Thrips</taxon>
    </lineage>
</organism>
<dbReference type="FunFam" id="3.40.309.10:FF:000003">
    <property type="entry name" value="Aldehyde dehydrogenase"/>
    <property type="match status" value="1"/>
</dbReference>
<dbReference type="GO" id="GO:0005737">
    <property type="term" value="C:cytoplasm"/>
    <property type="evidence" value="ECO:0007669"/>
    <property type="project" value="TreeGrafter"/>
</dbReference>
<evidence type="ECO:0000256" key="3">
    <source>
        <dbReference type="ARBA" id="ARBA00023027"/>
    </source>
</evidence>
<dbReference type="PANTHER" id="PTHR43570">
    <property type="entry name" value="ALDEHYDE DEHYDROGENASE"/>
    <property type="match status" value="1"/>
</dbReference>
<dbReference type="AlphaFoldDB" id="A0A6P8ZPM8"/>
<dbReference type="PANTHER" id="PTHR43570:SF16">
    <property type="entry name" value="ALDEHYDE DEHYDROGENASE TYPE III, ISOFORM Q"/>
    <property type="match status" value="1"/>
</dbReference>
<dbReference type="GeneID" id="117647009"/>
<evidence type="ECO:0000256" key="4">
    <source>
        <dbReference type="PROSITE-ProRule" id="PRU10007"/>
    </source>
</evidence>
<name>A0A6P8ZPM8_THRPL</name>
<dbReference type="InterPro" id="IPR012394">
    <property type="entry name" value="Aldehyde_DH_NAD(P)"/>
</dbReference>
<dbReference type="GO" id="GO:0006081">
    <property type="term" value="P:aldehyde metabolic process"/>
    <property type="evidence" value="ECO:0007669"/>
    <property type="project" value="InterPro"/>
</dbReference>
<accession>A0A6P8ZPM8</accession>
<dbReference type="OrthoDB" id="440325at2759"/>
<dbReference type="InterPro" id="IPR016161">
    <property type="entry name" value="Ald_DH/histidinol_DH"/>
</dbReference>
<dbReference type="Gene3D" id="3.40.605.10">
    <property type="entry name" value="Aldehyde Dehydrogenase, Chain A, domain 1"/>
    <property type="match status" value="1"/>
</dbReference>
<sequence length="593" mass="64669">MPPVGIPDSGDVADITDVIEQASQGSGGRPRTTASSASMDNAVRILVEEIDSAGQDGPAKAAEGGQANGQANGQADPGRTTAQPPDPSSPGDAADANHGDLSYPRVVKGVRRAFATGRTLSYEYRMQQLKNLLAMMEECEEDIIEALRLDLRRNKHETIFVEVDATKNELLHTLAELKEWMKPEKPRKTMASLLDTLTIYKDPLGVVLVMGAWNYPVFLTVSPLIGAIAAGNAAIIKPSEIAAATAEFFARKVPKYLDPECYRVVLGGIPETTLLLKERFDYIFYTGSTMVGRIVREAANKHLTPVTLELGGKSPTYLSATADIEVATRRIMWGKCMNVGQTCVAPDYLLCTPEVRDLFVAAAKKVLLDFCGADPKASTDLARIVSDRQFQRLTQYLKCGKIVIGGETDAAERFIAPTVLVDVKADDPVMQDEIFGPILPIYTVRDASEAIEFINSREKPLALYVFTNDEQEYKLFIKHTSSGGICVNDCMIHVAVEGLPFGGVGESGMGAYHGKKSFDTFSHHKSALIKDLGAIGEAAGSLRYPPYHDKKMAFFRMVMRRRELPRMPTVRDMVTLSLGAAIMWGVSLALPQC</sequence>
<dbReference type="Proteomes" id="UP000515158">
    <property type="component" value="Unplaced"/>
</dbReference>
<dbReference type="FunCoup" id="A0A6P8ZPM8">
    <property type="interactions" value="501"/>
</dbReference>
<evidence type="ECO:0000256" key="2">
    <source>
        <dbReference type="ARBA" id="ARBA00023002"/>
    </source>
</evidence>
<dbReference type="FunFam" id="3.40.605.10:FF:000004">
    <property type="entry name" value="Aldehyde dehydrogenase"/>
    <property type="match status" value="1"/>
</dbReference>
<gene>
    <name evidence="9" type="primary">LOC117647009</name>
</gene>
<evidence type="ECO:0000259" key="7">
    <source>
        <dbReference type="Pfam" id="PF00171"/>
    </source>
</evidence>
<dbReference type="PROSITE" id="PS00687">
    <property type="entry name" value="ALDEHYDE_DEHYDR_GLU"/>
    <property type="match status" value="1"/>
</dbReference>
<dbReference type="GO" id="GO:0004029">
    <property type="term" value="F:aldehyde dehydrogenase (NAD+) activity"/>
    <property type="evidence" value="ECO:0007669"/>
    <property type="project" value="TreeGrafter"/>
</dbReference>
<feature type="compositionally biased region" description="Low complexity" evidence="6">
    <location>
        <begin position="59"/>
        <end position="75"/>
    </location>
</feature>
<keyword evidence="3" id="KW-0520">NAD</keyword>
<evidence type="ECO:0000313" key="9">
    <source>
        <dbReference type="RefSeq" id="XP_034244379.1"/>
    </source>
</evidence>
<dbReference type="SUPFAM" id="SSF53720">
    <property type="entry name" value="ALDH-like"/>
    <property type="match status" value="1"/>
</dbReference>
<evidence type="ECO:0000256" key="6">
    <source>
        <dbReference type="SAM" id="MobiDB-lite"/>
    </source>
</evidence>
<dbReference type="InterPro" id="IPR015590">
    <property type="entry name" value="Aldehyde_DH_dom"/>
</dbReference>
<protein>
    <submittedName>
        <fullName evidence="9">Aldehyde dehydrogenase, dimeric NADP-preferring-like</fullName>
    </submittedName>
</protein>
<dbReference type="InterPro" id="IPR016163">
    <property type="entry name" value="Ald_DH_C"/>
</dbReference>
<dbReference type="InterPro" id="IPR016162">
    <property type="entry name" value="Ald_DH_N"/>
</dbReference>
<comment type="similarity">
    <text evidence="1 5">Belongs to the aldehyde dehydrogenase family.</text>
</comment>
<dbReference type="InterPro" id="IPR029510">
    <property type="entry name" value="Ald_DH_CS_GLU"/>
</dbReference>
<dbReference type="KEGG" id="tpal:117647009"/>
<evidence type="ECO:0000256" key="1">
    <source>
        <dbReference type="ARBA" id="ARBA00009986"/>
    </source>
</evidence>
<dbReference type="Pfam" id="PF00171">
    <property type="entry name" value="Aldedh"/>
    <property type="match status" value="1"/>
</dbReference>
<feature type="active site" evidence="4">
    <location>
        <position position="309"/>
    </location>
</feature>
<keyword evidence="2 5" id="KW-0560">Oxidoreductase</keyword>
<keyword evidence="8" id="KW-1185">Reference proteome</keyword>
<evidence type="ECO:0000256" key="5">
    <source>
        <dbReference type="RuleBase" id="RU003345"/>
    </source>
</evidence>
<dbReference type="RefSeq" id="XP_034244379.1">
    <property type="nucleotide sequence ID" value="XM_034388488.1"/>
</dbReference>